<organism evidence="2 3">
    <name type="scientific">Protea cynaroides</name>
    <dbReference type="NCBI Taxonomy" id="273540"/>
    <lineage>
        <taxon>Eukaryota</taxon>
        <taxon>Viridiplantae</taxon>
        <taxon>Streptophyta</taxon>
        <taxon>Embryophyta</taxon>
        <taxon>Tracheophyta</taxon>
        <taxon>Spermatophyta</taxon>
        <taxon>Magnoliopsida</taxon>
        <taxon>Proteales</taxon>
        <taxon>Proteaceae</taxon>
        <taxon>Protea</taxon>
    </lineage>
</organism>
<feature type="compositionally biased region" description="Low complexity" evidence="1">
    <location>
        <begin position="156"/>
        <end position="172"/>
    </location>
</feature>
<name>A0A9Q0K7Z3_9MAGN</name>
<dbReference type="Proteomes" id="UP001141806">
    <property type="component" value="Unassembled WGS sequence"/>
</dbReference>
<dbReference type="EMBL" id="JAMYWD010000007">
    <property type="protein sequence ID" value="KAJ4965552.1"/>
    <property type="molecule type" value="Genomic_DNA"/>
</dbReference>
<protein>
    <submittedName>
        <fullName evidence="2">Uncharacterized protein</fullName>
    </submittedName>
</protein>
<proteinExistence type="predicted"/>
<sequence length="221" mass="23571">MKSQKPANVKDIIEQVQKEGSPSGLDEAAVFEDDSLTRGLVDGRLEGTLTHSRLEEDWTPIWVKKKRSSGSHGGINHSINPTHILTQQSNSLRKNQPLKHVSTPGKMVSNDSNFKNPSQNATFLSGVINSKSIACSESALCPPNRFGCLVSEEDQSTQTGPPGPPAATALQAPPGPSDPLPDRTEPLLSPGHAGNVAHSIVPITNMNCPSDLGDNMEKDRG</sequence>
<comment type="caution">
    <text evidence="2">The sequence shown here is derived from an EMBL/GenBank/DDBJ whole genome shotgun (WGS) entry which is preliminary data.</text>
</comment>
<evidence type="ECO:0000256" key="1">
    <source>
        <dbReference type="SAM" id="MobiDB-lite"/>
    </source>
</evidence>
<keyword evidence="3" id="KW-1185">Reference proteome</keyword>
<evidence type="ECO:0000313" key="2">
    <source>
        <dbReference type="EMBL" id="KAJ4965552.1"/>
    </source>
</evidence>
<gene>
    <name evidence="2" type="ORF">NE237_017401</name>
</gene>
<dbReference type="AlphaFoldDB" id="A0A9Q0K7Z3"/>
<evidence type="ECO:0000313" key="3">
    <source>
        <dbReference type="Proteomes" id="UP001141806"/>
    </source>
</evidence>
<reference evidence="2" key="1">
    <citation type="journal article" date="2023" name="Plant J.">
        <title>The genome of the king protea, Protea cynaroides.</title>
        <authorList>
            <person name="Chang J."/>
            <person name="Duong T.A."/>
            <person name="Schoeman C."/>
            <person name="Ma X."/>
            <person name="Roodt D."/>
            <person name="Barker N."/>
            <person name="Li Z."/>
            <person name="Van de Peer Y."/>
            <person name="Mizrachi E."/>
        </authorList>
    </citation>
    <scope>NUCLEOTIDE SEQUENCE</scope>
    <source>
        <tissue evidence="2">Young leaves</tissue>
    </source>
</reference>
<feature type="region of interest" description="Disordered" evidence="1">
    <location>
        <begin position="152"/>
        <end position="221"/>
    </location>
</feature>
<accession>A0A9Q0K7Z3</accession>